<keyword evidence="1" id="KW-0812">Transmembrane</keyword>
<dbReference type="PANTHER" id="PTHR35337:SF1">
    <property type="entry name" value="SLR1478 PROTEIN"/>
    <property type="match status" value="1"/>
</dbReference>
<organism evidence="2 3">
    <name type="scientific">Exiguobacterium aurantiacum</name>
    <dbReference type="NCBI Taxonomy" id="33987"/>
    <lineage>
        <taxon>Bacteria</taxon>
        <taxon>Bacillati</taxon>
        <taxon>Bacillota</taxon>
        <taxon>Bacilli</taxon>
        <taxon>Bacillales</taxon>
        <taxon>Bacillales Family XII. Incertae Sedis</taxon>
        <taxon>Exiguobacterium</taxon>
    </lineage>
</organism>
<proteinExistence type="predicted"/>
<dbReference type="Proteomes" id="UP000254060">
    <property type="component" value="Unassembled WGS sequence"/>
</dbReference>
<dbReference type="PANTHER" id="PTHR35337">
    <property type="entry name" value="SLR1478 PROTEIN"/>
    <property type="match status" value="1"/>
</dbReference>
<dbReference type="InterPro" id="IPR002798">
    <property type="entry name" value="SpoIIM-like"/>
</dbReference>
<feature type="transmembrane region" description="Helical" evidence="1">
    <location>
        <begin position="20"/>
        <end position="37"/>
    </location>
</feature>
<feature type="transmembrane region" description="Helical" evidence="1">
    <location>
        <begin position="82"/>
        <end position="114"/>
    </location>
</feature>
<name>A0A377FXB5_9BACL</name>
<accession>A0A377FXB5</accession>
<dbReference type="AlphaFoldDB" id="A0A377FXB5"/>
<gene>
    <name evidence="2" type="ORF">NCTC13163_02897</name>
</gene>
<dbReference type="RefSeq" id="WP_024370934.1">
    <property type="nucleotide sequence ID" value="NZ_UGGP01000001.1"/>
</dbReference>
<protein>
    <submittedName>
        <fullName evidence="2">Stage II sporulation protein M</fullName>
    </submittedName>
</protein>
<dbReference type="STRING" id="1397694.GCA_000702585_00319"/>
<feature type="transmembrane region" description="Helical" evidence="1">
    <location>
        <begin position="170"/>
        <end position="193"/>
    </location>
</feature>
<reference evidence="2 3" key="1">
    <citation type="submission" date="2018-06" db="EMBL/GenBank/DDBJ databases">
        <authorList>
            <consortium name="Pathogen Informatics"/>
            <person name="Doyle S."/>
        </authorList>
    </citation>
    <scope>NUCLEOTIDE SEQUENCE [LARGE SCALE GENOMIC DNA]</scope>
    <source>
        <strain evidence="2 3">NCTC13163</strain>
    </source>
</reference>
<keyword evidence="1" id="KW-1133">Transmembrane helix</keyword>
<keyword evidence="1" id="KW-0472">Membrane</keyword>
<dbReference type="OrthoDB" id="161024at2"/>
<feature type="transmembrane region" description="Helical" evidence="1">
    <location>
        <begin position="126"/>
        <end position="149"/>
    </location>
</feature>
<evidence type="ECO:0000313" key="2">
    <source>
        <dbReference type="EMBL" id="STO09459.1"/>
    </source>
</evidence>
<evidence type="ECO:0000256" key="1">
    <source>
        <dbReference type="SAM" id="Phobius"/>
    </source>
</evidence>
<evidence type="ECO:0000313" key="3">
    <source>
        <dbReference type="Proteomes" id="UP000254060"/>
    </source>
</evidence>
<dbReference type="EMBL" id="UGGP01000001">
    <property type="protein sequence ID" value="STO09459.1"/>
    <property type="molecule type" value="Genomic_DNA"/>
</dbReference>
<dbReference type="Pfam" id="PF01944">
    <property type="entry name" value="SpoIIM"/>
    <property type="match status" value="1"/>
</dbReference>
<sequence>MKTSLSLREAWSNYYRKDFFRLLVIFIVTSIASYFIFRSFVTSEQIEEILTQIGDMFESRGLTFDTSAFDTMIALFVNNTRVALLAFLLGMIPLFIPYVFIVVNAAIIGLVAMIVDFAGESVMKVIALGILPHGITEISAILLGAAMGLSLNRHIWHRMRGKETDVTLKALFFVGLKMFLFIVVPLLAISAVIEAYVTPLLLQ</sequence>